<dbReference type="Proteomes" id="UP000575068">
    <property type="component" value="Unassembled WGS sequence"/>
</dbReference>
<evidence type="ECO:0000313" key="2">
    <source>
        <dbReference type="EMBL" id="MBB4642933.1"/>
    </source>
</evidence>
<dbReference type="RefSeq" id="WP_184477434.1">
    <property type="nucleotide sequence ID" value="NZ_JACHOV010000020.1"/>
</dbReference>
<dbReference type="AlphaFoldDB" id="A0A840HY63"/>
<gene>
    <name evidence="2" type="ORF">HNQ99_003270</name>
</gene>
<organism evidence="2 3">
    <name type="scientific">Rhizorhapis suberifaciens</name>
    <name type="common">corky root of lettuce</name>
    <dbReference type="NCBI Taxonomy" id="13656"/>
    <lineage>
        <taxon>Bacteria</taxon>
        <taxon>Pseudomonadati</taxon>
        <taxon>Pseudomonadota</taxon>
        <taxon>Alphaproteobacteria</taxon>
        <taxon>Sphingomonadales</taxon>
        <taxon>Sphingomonadaceae</taxon>
        <taxon>Rhizorhapis</taxon>
    </lineage>
</organism>
<protein>
    <recommendedName>
        <fullName evidence="4">DUF1178 family protein</fullName>
    </recommendedName>
</protein>
<evidence type="ECO:0000256" key="1">
    <source>
        <dbReference type="SAM" id="MobiDB-lite"/>
    </source>
</evidence>
<proteinExistence type="predicted"/>
<dbReference type="PIRSF" id="PIRSF032131">
    <property type="entry name" value="UCP032131"/>
    <property type="match status" value="1"/>
</dbReference>
<feature type="compositionally biased region" description="Polar residues" evidence="1">
    <location>
        <begin position="56"/>
        <end position="73"/>
    </location>
</feature>
<comment type="caution">
    <text evidence="2">The sequence shown here is derived from an EMBL/GenBank/DDBJ whole genome shotgun (WGS) entry which is preliminary data.</text>
</comment>
<sequence length="169" mass="18334">MIVFDLKCYERNHVFEGWFASNADYEKQRASGMIACPLCGDTQVRKAVMSPAVGAKSNQTRVQAPQPSAPKSNPSDDHAISLSNAPSSAHMEKMQALITAVAEAQARMLEKSEWVGGAFANRARAMHYGDEPHKQIHGEVASDEARALVEEGIEVAPLPLPVVPPEIQN</sequence>
<accession>A0A840HY63</accession>
<dbReference type="EMBL" id="JACHOV010000020">
    <property type="protein sequence ID" value="MBB4642933.1"/>
    <property type="molecule type" value="Genomic_DNA"/>
</dbReference>
<reference evidence="2 3" key="1">
    <citation type="submission" date="2020-08" db="EMBL/GenBank/DDBJ databases">
        <title>Genomic Encyclopedia of Type Strains, Phase IV (KMG-IV): sequencing the most valuable type-strain genomes for metagenomic binning, comparative biology and taxonomic classification.</title>
        <authorList>
            <person name="Goeker M."/>
        </authorList>
    </citation>
    <scope>NUCLEOTIDE SEQUENCE [LARGE SCALE GENOMIC DNA]</scope>
    <source>
        <strain evidence="2 3">DSM 7465</strain>
    </source>
</reference>
<evidence type="ECO:0000313" key="3">
    <source>
        <dbReference type="Proteomes" id="UP000575068"/>
    </source>
</evidence>
<dbReference type="Pfam" id="PF06676">
    <property type="entry name" value="DUF1178"/>
    <property type="match status" value="1"/>
</dbReference>
<dbReference type="InterPro" id="IPR009562">
    <property type="entry name" value="DUF1178"/>
</dbReference>
<keyword evidence="3" id="KW-1185">Reference proteome</keyword>
<name>A0A840HY63_9SPHN</name>
<feature type="region of interest" description="Disordered" evidence="1">
    <location>
        <begin position="53"/>
        <end position="88"/>
    </location>
</feature>
<evidence type="ECO:0008006" key="4">
    <source>
        <dbReference type="Google" id="ProtNLM"/>
    </source>
</evidence>